<evidence type="ECO:0000256" key="1">
    <source>
        <dbReference type="SAM" id="Phobius"/>
    </source>
</evidence>
<keyword evidence="1" id="KW-1133">Transmembrane helix</keyword>
<keyword evidence="1" id="KW-0812">Transmembrane</keyword>
<evidence type="ECO:0000259" key="2">
    <source>
        <dbReference type="PROSITE" id="PS51184"/>
    </source>
</evidence>
<dbReference type="InterPro" id="IPR003347">
    <property type="entry name" value="JmjC_dom"/>
</dbReference>
<protein>
    <recommendedName>
        <fullName evidence="2">JmjC domain-containing protein</fullName>
    </recommendedName>
</protein>
<dbReference type="EMBL" id="MN739226">
    <property type="protein sequence ID" value="QHS94575.1"/>
    <property type="molecule type" value="Genomic_DNA"/>
</dbReference>
<proteinExistence type="predicted"/>
<dbReference type="PROSITE" id="PS51184">
    <property type="entry name" value="JMJC"/>
    <property type="match status" value="1"/>
</dbReference>
<dbReference type="SUPFAM" id="SSF51197">
    <property type="entry name" value="Clavaminate synthase-like"/>
    <property type="match status" value="1"/>
</dbReference>
<dbReference type="AlphaFoldDB" id="A0A6C0BQ53"/>
<name>A0A6C0BQ53_9ZZZZ</name>
<sequence>MYIYNVVIFIIVLIVYSHIVFHKKENNDMDVYDIIDYMDHKFNDICDHRQPVKFNSPINDIDELSMDSLLKTHNTFMINIRENNVKDDTFLYKGATLNSSFEECRTSTNTICENNNTYMKESGVYNYLFNIEKYLKPPLTTITTYDVMFGSENSKTPLRYEVSFRTFLLCRSGTIALKLTPPINRCYLDPILDYENFEFRSDTDPWTLQQSKTGASYIDVVLNPGECIYIPPYWWYSICYNNNDSLIYKVSYKTYMNVVTILPYISMHYLQLMNIKYKIAPSLELKEDNINK</sequence>
<reference evidence="3" key="1">
    <citation type="journal article" date="2020" name="Nature">
        <title>Giant virus diversity and host interactions through global metagenomics.</title>
        <authorList>
            <person name="Schulz F."/>
            <person name="Roux S."/>
            <person name="Paez-Espino D."/>
            <person name="Jungbluth S."/>
            <person name="Walsh D.A."/>
            <person name="Denef V.J."/>
            <person name="McMahon K.D."/>
            <person name="Konstantinidis K.T."/>
            <person name="Eloe-Fadrosh E.A."/>
            <person name="Kyrpides N.C."/>
            <person name="Woyke T."/>
        </authorList>
    </citation>
    <scope>NUCLEOTIDE SEQUENCE</scope>
    <source>
        <strain evidence="3">GVMAG-M-3300018416-45</strain>
    </source>
</reference>
<organism evidence="3">
    <name type="scientific">viral metagenome</name>
    <dbReference type="NCBI Taxonomy" id="1070528"/>
    <lineage>
        <taxon>unclassified sequences</taxon>
        <taxon>metagenomes</taxon>
        <taxon>organismal metagenomes</taxon>
    </lineage>
</organism>
<feature type="transmembrane region" description="Helical" evidence="1">
    <location>
        <begin position="6"/>
        <end position="22"/>
    </location>
</feature>
<accession>A0A6C0BQ53</accession>
<dbReference type="Gene3D" id="2.60.120.650">
    <property type="entry name" value="Cupin"/>
    <property type="match status" value="1"/>
</dbReference>
<evidence type="ECO:0000313" key="3">
    <source>
        <dbReference type="EMBL" id="QHS94575.1"/>
    </source>
</evidence>
<dbReference type="InterPro" id="IPR041667">
    <property type="entry name" value="Cupin_8"/>
</dbReference>
<keyword evidence="1" id="KW-0472">Membrane</keyword>
<feature type="domain" description="JmjC" evidence="2">
    <location>
        <begin position="53"/>
        <end position="269"/>
    </location>
</feature>
<dbReference type="Pfam" id="PF13621">
    <property type="entry name" value="Cupin_8"/>
    <property type="match status" value="1"/>
</dbReference>